<accession>A0A532V8Q3</accession>
<organism evidence="2 3">
    <name type="scientific">candidate division TA06 bacterium B3_TA06</name>
    <dbReference type="NCBI Taxonomy" id="2012487"/>
    <lineage>
        <taxon>Bacteria</taxon>
        <taxon>Bacteria division TA06</taxon>
    </lineage>
</organism>
<proteinExistence type="predicted"/>
<dbReference type="AlphaFoldDB" id="A0A532V8Q3"/>
<comment type="caution">
    <text evidence="2">The sequence shown here is derived from an EMBL/GenBank/DDBJ whole genome shotgun (WGS) entry which is preliminary data.</text>
</comment>
<sequence>MKTWKGVVIAEGLSDPTLINKLSVYKAEITRDGIPIDYEGNLGRWHIYYVRCSRKEINRLQSYILNGWYAHFWNEAKIIVVYDDKQFELDRNDKSTWSDAIEHGKAQGIPENELGFPTD</sequence>
<name>A0A532V8Q3_UNCT6</name>
<dbReference type="Proteomes" id="UP000317778">
    <property type="component" value="Unassembled WGS sequence"/>
</dbReference>
<feature type="region of interest" description="Disordered" evidence="1">
    <location>
        <begin position="100"/>
        <end position="119"/>
    </location>
</feature>
<reference evidence="2 3" key="1">
    <citation type="submission" date="2017-06" db="EMBL/GenBank/DDBJ databases">
        <title>Novel microbial phyla capable of carbon fixation and sulfur reduction in deep-sea sediments.</title>
        <authorList>
            <person name="Huang J."/>
            <person name="Baker B."/>
            <person name="Wang Y."/>
        </authorList>
    </citation>
    <scope>NUCLEOTIDE SEQUENCE [LARGE SCALE GENOMIC DNA]</scope>
    <source>
        <strain evidence="2">B3_TA06</strain>
    </source>
</reference>
<gene>
    <name evidence="2" type="ORF">CEE36_04815</name>
</gene>
<evidence type="ECO:0000313" key="2">
    <source>
        <dbReference type="EMBL" id="TKJ43357.1"/>
    </source>
</evidence>
<evidence type="ECO:0000313" key="3">
    <source>
        <dbReference type="Proteomes" id="UP000317778"/>
    </source>
</evidence>
<dbReference type="EMBL" id="NJBO01000005">
    <property type="protein sequence ID" value="TKJ43357.1"/>
    <property type="molecule type" value="Genomic_DNA"/>
</dbReference>
<protein>
    <submittedName>
        <fullName evidence="2">Uncharacterized protein</fullName>
    </submittedName>
</protein>
<evidence type="ECO:0000256" key="1">
    <source>
        <dbReference type="SAM" id="MobiDB-lite"/>
    </source>
</evidence>